<dbReference type="EMBL" id="JAIWYP010000010">
    <property type="protein sequence ID" value="KAH3748494.1"/>
    <property type="molecule type" value="Genomic_DNA"/>
</dbReference>
<dbReference type="AlphaFoldDB" id="A0A9D4I550"/>
<name>A0A9D4I550_DREPO</name>
<evidence type="ECO:0000313" key="1">
    <source>
        <dbReference type="EMBL" id="KAH3748494.1"/>
    </source>
</evidence>
<organism evidence="1 2">
    <name type="scientific">Dreissena polymorpha</name>
    <name type="common">Zebra mussel</name>
    <name type="synonym">Mytilus polymorpha</name>
    <dbReference type="NCBI Taxonomy" id="45954"/>
    <lineage>
        <taxon>Eukaryota</taxon>
        <taxon>Metazoa</taxon>
        <taxon>Spiralia</taxon>
        <taxon>Lophotrochozoa</taxon>
        <taxon>Mollusca</taxon>
        <taxon>Bivalvia</taxon>
        <taxon>Autobranchia</taxon>
        <taxon>Heteroconchia</taxon>
        <taxon>Euheterodonta</taxon>
        <taxon>Imparidentia</taxon>
        <taxon>Neoheterodontei</taxon>
        <taxon>Myida</taxon>
        <taxon>Dreissenoidea</taxon>
        <taxon>Dreissenidae</taxon>
        <taxon>Dreissena</taxon>
    </lineage>
</organism>
<evidence type="ECO:0000313" key="2">
    <source>
        <dbReference type="Proteomes" id="UP000828390"/>
    </source>
</evidence>
<proteinExistence type="predicted"/>
<sequence length="68" mass="7130">MFGILTDLGSDVGSLKALDVKDGAASRSSCISILDGDGGDVTVAVTGYRRFPDRMCDPAFCVDSEIEL</sequence>
<reference evidence="1" key="1">
    <citation type="journal article" date="2019" name="bioRxiv">
        <title>The Genome of the Zebra Mussel, Dreissena polymorpha: A Resource for Invasive Species Research.</title>
        <authorList>
            <person name="McCartney M.A."/>
            <person name="Auch B."/>
            <person name="Kono T."/>
            <person name="Mallez S."/>
            <person name="Zhang Y."/>
            <person name="Obille A."/>
            <person name="Becker A."/>
            <person name="Abrahante J.E."/>
            <person name="Garbe J."/>
            <person name="Badalamenti J.P."/>
            <person name="Herman A."/>
            <person name="Mangelson H."/>
            <person name="Liachko I."/>
            <person name="Sullivan S."/>
            <person name="Sone E.D."/>
            <person name="Koren S."/>
            <person name="Silverstein K.A.T."/>
            <person name="Beckman K.B."/>
            <person name="Gohl D.M."/>
        </authorList>
    </citation>
    <scope>NUCLEOTIDE SEQUENCE</scope>
    <source>
        <strain evidence="1">Duluth1</strain>
        <tissue evidence="1">Whole animal</tissue>
    </source>
</reference>
<accession>A0A9D4I550</accession>
<comment type="caution">
    <text evidence="1">The sequence shown here is derived from an EMBL/GenBank/DDBJ whole genome shotgun (WGS) entry which is preliminary data.</text>
</comment>
<dbReference type="Proteomes" id="UP000828390">
    <property type="component" value="Unassembled WGS sequence"/>
</dbReference>
<gene>
    <name evidence="1" type="ORF">DPMN_182940</name>
</gene>
<protein>
    <submittedName>
        <fullName evidence="1">Uncharacterized protein</fullName>
    </submittedName>
</protein>
<keyword evidence="2" id="KW-1185">Reference proteome</keyword>
<reference evidence="1" key="2">
    <citation type="submission" date="2020-11" db="EMBL/GenBank/DDBJ databases">
        <authorList>
            <person name="McCartney M.A."/>
            <person name="Auch B."/>
            <person name="Kono T."/>
            <person name="Mallez S."/>
            <person name="Becker A."/>
            <person name="Gohl D.M."/>
            <person name="Silverstein K.A.T."/>
            <person name="Koren S."/>
            <person name="Bechman K.B."/>
            <person name="Herman A."/>
            <person name="Abrahante J.E."/>
            <person name="Garbe J."/>
        </authorList>
    </citation>
    <scope>NUCLEOTIDE SEQUENCE</scope>
    <source>
        <strain evidence="1">Duluth1</strain>
        <tissue evidence="1">Whole animal</tissue>
    </source>
</reference>